<dbReference type="CDD" id="cd00408">
    <property type="entry name" value="DHDPS-like"/>
    <property type="match status" value="1"/>
</dbReference>
<keyword evidence="1 2" id="KW-0456">Lyase</keyword>
<keyword evidence="6" id="KW-1185">Reference proteome</keyword>
<evidence type="ECO:0000313" key="5">
    <source>
        <dbReference type="EMBL" id="RUM95401.1"/>
    </source>
</evidence>
<protein>
    <submittedName>
        <fullName evidence="5">Dihydrodipicolinate synthase family protein</fullName>
    </submittedName>
</protein>
<dbReference type="PANTHER" id="PTHR12128">
    <property type="entry name" value="DIHYDRODIPICOLINATE SYNTHASE"/>
    <property type="match status" value="1"/>
</dbReference>
<dbReference type="GO" id="GO:0008840">
    <property type="term" value="F:4-hydroxy-tetrahydrodipicolinate synthase activity"/>
    <property type="evidence" value="ECO:0007669"/>
    <property type="project" value="TreeGrafter"/>
</dbReference>
<dbReference type="AlphaFoldDB" id="A0A432UZR8"/>
<accession>A0A432UZR8</accession>
<comment type="similarity">
    <text evidence="2">Belongs to the DapA family.</text>
</comment>
<evidence type="ECO:0000313" key="6">
    <source>
        <dbReference type="Proteomes" id="UP000281647"/>
    </source>
</evidence>
<feature type="binding site" evidence="4">
    <location>
        <position position="209"/>
    </location>
    <ligand>
        <name>pyruvate</name>
        <dbReference type="ChEBI" id="CHEBI:15361"/>
    </ligand>
</feature>
<dbReference type="Pfam" id="PF00701">
    <property type="entry name" value="DHDPS"/>
    <property type="match status" value="1"/>
</dbReference>
<dbReference type="SUPFAM" id="SSF51569">
    <property type="entry name" value="Aldolase"/>
    <property type="match status" value="1"/>
</dbReference>
<proteinExistence type="inferred from homology"/>
<dbReference type="OrthoDB" id="6142028at2"/>
<comment type="caution">
    <text evidence="5">The sequence shown here is derived from an EMBL/GenBank/DDBJ whole genome shotgun (WGS) entry which is preliminary data.</text>
</comment>
<dbReference type="PANTHER" id="PTHR12128:SF72">
    <property type="entry name" value="DIHYDRODIPICOLINATE SYNTHASE"/>
    <property type="match status" value="1"/>
</dbReference>
<dbReference type="PIRSF" id="PIRSF001365">
    <property type="entry name" value="DHDPS"/>
    <property type="match status" value="1"/>
</dbReference>
<evidence type="ECO:0000256" key="1">
    <source>
        <dbReference type="ARBA" id="ARBA00023239"/>
    </source>
</evidence>
<dbReference type="Proteomes" id="UP000281647">
    <property type="component" value="Unassembled WGS sequence"/>
</dbReference>
<dbReference type="SMART" id="SM01130">
    <property type="entry name" value="DHDPS"/>
    <property type="match status" value="1"/>
</dbReference>
<feature type="active site" description="Schiff-base intermediate with substrate" evidence="3">
    <location>
        <position position="164"/>
    </location>
</feature>
<evidence type="ECO:0000256" key="4">
    <source>
        <dbReference type="PIRSR" id="PIRSR001365-2"/>
    </source>
</evidence>
<dbReference type="PRINTS" id="PR00146">
    <property type="entry name" value="DHPICSNTHASE"/>
</dbReference>
<feature type="active site" description="Proton donor/acceptor" evidence="3">
    <location>
        <position position="136"/>
    </location>
</feature>
<evidence type="ECO:0000256" key="2">
    <source>
        <dbReference type="PIRNR" id="PIRNR001365"/>
    </source>
</evidence>
<sequence length="320" mass="34317">MKLGIFSGCIPALMTPCKADRSPDFDALVRKGQELISAGMSAVIYCGSMGDWPLLTDEQRMEGVQRLAEAGVPVIVGTGAVNTASAVAHAAHAQKVGAKGLMVIPRVLSRGSSLTAQRHHFKAILAAAPNLPAVIYNSPHYGFATRADLFFALRADHPNLVGFKEFGGVDALTYAAEHITSQDDEVALMVGVDTTVFHGIINCGATGAITGIGNVLPREVLHLCALSHAAAKGDPEARQRARELEQALAVLSYFDEGADLVLYYKHMMVLKGNPEYALHFNETDALSDSQRGYTEAQLKLFDTWYAQWSKEPGAAQKHAA</sequence>
<reference evidence="5 6" key="1">
    <citation type="submission" date="2018-11" db="EMBL/GenBank/DDBJ databases">
        <title>Pseudaminobacter arsenicus sp. nov., an arsenic-resistant bacterium isolated from arsenic-rich aquifers.</title>
        <authorList>
            <person name="Mu Y."/>
        </authorList>
    </citation>
    <scope>NUCLEOTIDE SEQUENCE [LARGE SCALE GENOMIC DNA]</scope>
    <source>
        <strain evidence="5 6">CB3</strain>
    </source>
</reference>
<dbReference type="EMBL" id="RKST01000045">
    <property type="protein sequence ID" value="RUM95401.1"/>
    <property type="molecule type" value="Genomic_DNA"/>
</dbReference>
<gene>
    <name evidence="5" type="ORF">EET67_23500</name>
</gene>
<dbReference type="InterPro" id="IPR002220">
    <property type="entry name" value="DapA-like"/>
</dbReference>
<dbReference type="InterPro" id="IPR013785">
    <property type="entry name" value="Aldolase_TIM"/>
</dbReference>
<evidence type="ECO:0000256" key="3">
    <source>
        <dbReference type="PIRSR" id="PIRSR001365-1"/>
    </source>
</evidence>
<dbReference type="Gene3D" id="3.20.20.70">
    <property type="entry name" value="Aldolase class I"/>
    <property type="match status" value="1"/>
</dbReference>
<organism evidence="5 6">
    <name type="scientific">Borborobacter arsenicus</name>
    <dbReference type="NCBI Taxonomy" id="1851146"/>
    <lineage>
        <taxon>Bacteria</taxon>
        <taxon>Pseudomonadati</taxon>
        <taxon>Pseudomonadota</taxon>
        <taxon>Alphaproteobacteria</taxon>
        <taxon>Hyphomicrobiales</taxon>
        <taxon>Phyllobacteriaceae</taxon>
        <taxon>Borborobacter</taxon>
    </lineage>
</organism>
<dbReference type="RefSeq" id="WP_128628691.1">
    <property type="nucleotide sequence ID" value="NZ_RKST01000045.1"/>
</dbReference>
<name>A0A432UZR8_9HYPH</name>